<evidence type="ECO:0000313" key="2">
    <source>
        <dbReference type="EMBL" id="GEN33413.1"/>
    </source>
</evidence>
<keyword evidence="1" id="KW-1133">Transmembrane helix</keyword>
<feature type="transmembrane region" description="Helical" evidence="1">
    <location>
        <begin position="256"/>
        <end position="278"/>
    </location>
</feature>
<feature type="transmembrane region" description="Helical" evidence="1">
    <location>
        <begin position="148"/>
        <end position="169"/>
    </location>
</feature>
<dbReference type="RefSeq" id="WP_146808704.1">
    <property type="nucleotide sequence ID" value="NZ_BJXX01000045.1"/>
</dbReference>
<feature type="transmembrane region" description="Helical" evidence="1">
    <location>
        <begin position="323"/>
        <end position="340"/>
    </location>
</feature>
<feature type="transmembrane region" description="Helical" evidence="1">
    <location>
        <begin position="284"/>
        <end position="303"/>
    </location>
</feature>
<feature type="transmembrane region" description="Helical" evidence="1">
    <location>
        <begin position="35"/>
        <end position="56"/>
    </location>
</feature>
<dbReference type="AlphaFoldDB" id="A0A511V6T0"/>
<evidence type="ECO:0000313" key="3">
    <source>
        <dbReference type="Proteomes" id="UP000321157"/>
    </source>
</evidence>
<feature type="transmembrane region" description="Helical" evidence="1">
    <location>
        <begin position="97"/>
        <end position="116"/>
    </location>
</feature>
<keyword evidence="1" id="KW-0472">Membrane</keyword>
<keyword evidence="1" id="KW-0812">Transmembrane</keyword>
<organism evidence="2 3">
    <name type="scientific">Aneurinibacillus danicus</name>
    <dbReference type="NCBI Taxonomy" id="267746"/>
    <lineage>
        <taxon>Bacteria</taxon>
        <taxon>Bacillati</taxon>
        <taxon>Bacillota</taxon>
        <taxon>Bacilli</taxon>
        <taxon>Bacillales</taxon>
        <taxon>Paenibacillaceae</taxon>
        <taxon>Aneurinibacillus group</taxon>
        <taxon>Aneurinibacillus</taxon>
    </lineage>
</organism>
<name>A0A511V6T0_9BACL</name>
<reference evidence="2 3" key="1">
    <citation type="submission" date="2019-07" db="EMBL/GenBank/DDBJ databases">
        <title>Whole genome shotgun sequence of Aneurinibacillus danicus NBRC 102444.</title>
        <authorList>
            <person name="Hosoyama A."/>
            <person name="Uohara A."/>
            <person name="Ohji S."/>
            <person name="Ichikawa N."/>
        </authorList>
    </citation>
    <scope>NUCLEOTIDE SEQUENCE [LARGE SCALE GENOMIC DNA]</scope>
    <source>
        <strain evidence="2 3">NBRC 102444</strain>
    </source>
</reference>
<protein>
    <submittedName>
        <fullName evidence="2">Membrane protein</fullName>
    </submittedName>
</protein>
<gene>
    <name evidence="2" type="ORF">ADA01nite_08730</name>
</gene>
<dbReference type="EMBL" id="BJXX01000045">
    <property type="protein sequence ID" value="GEN33413.1"/>
    <property type="molecule type" value="Genomic_DNA"/>
</dbReference>
<accession>A0A511V6T0</accession>
<dbReference type="OrthoDB" id="8641791at2"/>
<feature type="transmembrane region" description="Helical" evidence="1">
    <location>
        <begin position="459"/>
        <end position="476"/>
    </location>
</feature>
<feature type="transmembrane region" description="Helical" evidence="1">
    <location>
        <begin position="6"/>
        <end position="23"/>
    </location>
</feature>
<feature type="transmembrane region" description="Helical" evidence="1">
    <location>
        <begin position="189"/>
        <end position="210"/>
    </location>
</feature>
<dbReference type="Proteomes" id="UP000321157">
    <property type="component" value="Unassembled WGS sequence"/>
</dbReference>
<feature type="transmembrane region" description="Helical" evidence="1">
    <location>
        <begin position="122"/>
        <end position="141"/>
    </location>
</feature>
<sequence length="477" mass="49359">MDWDLAHIIYASGAVTVVLAMLFRKGVIIPSLVTTFLLGWAYKGGFGEGIVAGLAAIYNANIMAAKELFSIILLIAFMVGMLNALKELGADRKMIAPIQGVIVNGHMAYWILFGATALLSTAFWPTPAIPLVAAVLIPVALRVGLPPMGIAIAVTLAGQGMALAADALMQVAPALSAKAAGAPQIAEDVWMKSIVLTLVVGGVASVISYARIAKTIKKPVDTSEEQDNLNKEYFGEGEAEAAATLEFMPQKESGTIAAFFAIFTIVAFLLDIVAMSVFDIKGGDAGALIGGTAALIMLVATIARHKGEAFEEIGERLTEGFGFAIKIMGSIIPIAAFFFLGGQEHSVAVFGEGAPGFLFDIVDGIQAYIPSNEFIAAFGVLLVGILCGIDGSGFAGLPITGALAGALSHGTGIDTSMLAAVGQMGSIWSGGGTFIAWSSLVAVAAFVGVSPIELARKNFFPVITGLVVATMLAVLIW</sequence>
<evidence type="ECO:0000256" key="1">
    <source>
        <dbReference type="SAM" id="Phobius"/>
    </source>
</evidence>
<comment type="caution">
    <text evidence="2">The sequence shown here is derived from an EMBL/GenBank/DDBJ whole genome shotgun (WGS) entry which is preliminary data.</text>
</comment>
<feature type="transmembrane region" description="Helical" evidence="1">
    <location>
        <begin position="374"/>
        <end position="407"/>
    </location>
</feature>
<proteinExistence type="predicted"/>
<feature type="transmembrane region" description="Helical" evidence="1">
    <location>
        <begin position="427"/>
        <end position="447"/>
    </location>
</feature>
<keyword evidence="3" id="KW-1185">Reference proteome</keyword>
<feature type="transmembrane region" description="Helical" evidence="1">
    <location>
        <begin position="68"/>
        <end position="85"/>
    </location>
</feature>